<dbReference type="InterPro" id="IPR011990">
    <property type="entry name" value="TPR-like_helical_dom_sf"/>
</dbReference>
<comment type="caution">
    <text evidence="5">The sequence shown here is derived from an EMBL/GenBank/DDBJ whole genome shotgun (WGS) entry which is preliminary data.</text>
</comment>
<feature type="repeat" description="PPR" evidence="2">
    <location>
        <begin position="1111"/>
        <end position="1145"/>
    </location>
</feature>
<feature type="compositionally biased region" description="Basic and acidic residues" evidence="3">
    <location>
        <begin position="707"/>
        <end position="720"/>
    </location>
</feature>
<dbReference type="PANTHER" id="PTHR47447:SF24">
    <property type="entry name" value="PENTATRICOPEPTIDE REPEAT-CONTAINING PROTEIN"/>
    <property type="match status" value="1"/>
</dbReference>
<dbReference type="EMBL" id="AFYV02001968">
    <property type="protein sequence ID" value="KFG60236.1"/>
    <property type="molecule type" value="Genomic_DNA"/>
</dbReference>
<feature type="region of interest" description="Disordered" evidence="3">
    <location>
        <begin position="691"/>
        <end position="825"/>
    </location>
</feature>
<feature type="compositionally biased region" description="Low complexity" evidence="3">
    <location>
        <begin position="589"/>
        <end position="607"/>
    </location>
</feature>
<dbReference type="OrthoDB" id="185373at2759"/>
<gene>
    <name evidence="5" type="ORF">TGRUB_243530</name>
</gene>
<feature type="repeat" description="PPR" evidence="2">
    <location>
        <begin position="1040"/>
        <end position="1074"/>
    </location>
</feature>
<feature type="compositionally biased region" description="Low complexity" evidence="3">
    <location>
        <begin position="774"/>
        <end position="802"/>
    </location>
</feature>
<reference evidence="5 6" key="1">
    <citation type="submission" date="2014-05" db="EMBL/GenBank/DDBJ databases">
        <authorList>
            <person name="Sibley D."/>
            <person name="Venepally P."/>
            <person name="Karamycheva S."/>
            <person name="Hadjithomas M."/>
            <person name="Khan A."/>
            <person name="Brunk B."/>
            <person name="Roos D."/>
            <person name="Caler E."/>
            <person name="Lorenzi H."/>
        </authorList>
    </citation>
    <scope>NUCLEOTIDE SEQUENCE [LARGE SCALE GENOMIC DNA]</scope>
    <source>
        <strain evidence="5 6">RUB</strain>
    </source>
</reference>
<accession>A0A086LUB8</accession>
<dbReference type="Pfam" id="PF13812">
    <property type="entry name" value="PPR_3"/>
    <property type="match status" value="1"/>
</dbReference>
<feature type="region of interest" description="Disordered" evidence="3">
    <location>
        <begin position="464"/>
        <end position="487"/>
    </location>
</feature>
<feature type="domain" description="PROP1-like PPR" evidence="4">
    <location>
        <begin position="984"/>
        <end position="1130"/>
    </location>
</feature>
<feature type="repeat" description="PPR" evidence="2">
    <location>
        <begin position="1004"/>
        <end position="1039"/>
    </location>
</feature>
<dbReference type="PANTHER" id="PTHR47447">
    <property type="entry name" value="OS03G0856100 PROTEIN"/>
    <property type="match status" value="1"/>
</dbReference>
<evidence type="ECO:0000256" key="2">
    <source>
        <dbReference type="PROSITE-ProRule" id="PRU00708"/>
    </source>
</evidence>
<dbReference type="InterPro" id="IPR002885">
    <property type="entry name" value="PPR_rpt"/>
</dbReference>
<evidence type="ECO:0000313" key="5">
    <source>
        <dbReference type="EMBL" id="KFG60236.1"/>
    </source>
</evidence>
<dbReference type="VEuPathDB" id="ToxoDB:TGRUB_243530"/>
<feature type="region of interest" description="Disordered" evidence="3">
    <location>
        <begin position="585"/>
        <end position="608"/>
    </location>
</feature>
<dbReference type="NCBIfam" id="TIGR00756">
    <property type="entry name" value="PPR"/>
    <property type="match status" value="3"/>
</dbReference>
<feature type="compositionally biased region" description="Basic and acidic residues" evidence="3">
    <location>
        <begin position="376"/>
        <end position="388"/>
    </location>
</feature>
<protein>
    <submittedName>
        <fullName evidence="5">Pentatricopeptide repeat domain-containing protein</fullName>
    </submittedName>
</protein>
<feature type="region of interest" description="Disordered" evidence="3">
    <location>
        <begin position="621"/>
        <end position="649"/>
    </location>
</feature>
<feature type="compositionally biased region" description="Basic and acidic residues" evidence="3">
    <location>
        <begin position="741"/>
        <end position="772"/>
    </location>
</feature>
<dbReference type="InterPro" id="IPR033443">
    <property type="entry name" value="PROP1-like_PPR_dom"/>
</dbReference>
<organism evidence="5 6">
    <name type="scientific">Toxoplasma gondii RUB</name>
    <dbReference type="NCBI Taxonomy" id="935652"/>
    <lineage>
        <taxon>Eukaryota</taxon>
        <taxon>Sar</taxon>
        <taxon>Alveolata</taxon>
        <taxon>Apicomplexa</taxon>
        <taxon>Conoidasida</taxon>
        <taxon>Coccidia</taxon>
        <taxon>Eucoccidiorida</taxon>
        <taxon>Eimeriorina</taxon>
        <taxon>Sarcocystidae</taxon>
        <taxon>Toxoplasma</taxon>
    </lineage>
</organism>
<feature type="compositionally biased region" description="Low complexity" evidence="3">
    <location>
        <begin position="332"/>
        <end position="347"/>
    </location>
</feature>
<name>A0A086LUB8_TOXGO</name>
<evidence type="ECO:0000259" key="4">
    <source>
        <dbReference type="Pfam" id="PF17177"/>
    </source>
</evidence>
<feature type="repeat" description="PPR" evidence="2">
    <location>
        <begin position="898"/>
        <end position="932"/>
    </location>
</feature>
<sequence>MEYNSLSRLLPVRGAGPGPLLRPVRSSCFVSAPQRTRQKGGVTACSSQADRATRCLCSRCPSLIQYRTSGVHTPRVVGGRTDGPRRGAVSVFSARRDRRGKLRWSVSPRGNSAKVLHRFLPGWVLEPGARSVPENRIRFVDAESPPRFFQLSSPLISFHFRRQSCSPVSLRASPRIFSSSAISSSVFSGPIRLPSSLPPRSLSSLLSSSSLSCSASFVSCMSSRSSSFHSLRLSLSVSKRLPCLALGHSRNRVSSSSAFFARAYAVPASAAEASAKKAEGGNLLNAKSGGLSARGRRENFQALRSTMSKRSKRPEKLHADEGGPLSPFQTHVESPASPVSPLVASASQRPSTKTDHRAPTPHSPLASRSPTGGLGRRTENEEQVKQRRTEKPIFRVEFPEEPRSPVLQAASSVSAQIRLIHEQRAQVRRLKRRQVAPLPRKHWLYMQAKRLEEMDAKAASASRLRVSTLSPQGNEAWAGAPEGKAEETAAQSIFAEDGGDIDQQIRAWRRRKGLPEDGEEETNKERRRRLRAEKLREMKRKVRWELPTVETTETGGASGASTQTHPAFDAMLSSSAPSLNRVIQLEEVSSSSSSPSSSSPSASPSAPEKVCFTWEWQEGQEAPVETAAESAQDEARASERRGRGRRERRAEVLANRQAASLEAPPHWLAKKKVEPHRFMAQLGLTEVPQASHDCMHPRSDSGNASGETREAELRNSKLEVVDGDEGSAHGTPSVFSSEENVCAKREMIDANRMASDDEKTPHPKGRASERPADLSVSPSSSLSSSSLSSSSHAVSVSSLPSSTAVPESGLIPMSPSSSGRADSDRFADGLLDSGASLVRQLKRRALQYEATGVDPSLLDTWASSVGYFPGLERHQREQEMRQLAPLSFQSLLESGRGSTKNFNSLIKAKVFFSDTAAALDVLEKMARHGFPPDEESFVHLIGGAARRGDSACARMLFLKMRATLSSPPSARVYAALIQAHVAAQDLPSAFALLRKMEDEHIPADCVVYTVLIDGLVRAKKIRKAWRTFWTMRTWKGLEPDEVLFTVMIKACAVRGEAERAINLLDDMRASGLHPTDVTYAELMHACCDRKDFASKCFHFYHQMLAEDMPITLPVYAFLLRACAAQGNVKRAKDVVRQMVRENVSFSSYMYTLVIRVFASAMRLPRVSDAERIANLRYAWHLVQDMRAKGVEIETKTLNALLEVYIAGGFSQYAVEMLKQYHVLGCEPDIYTYKALLTMFARDLKDVGRFFALWDFMRRHTSLSPPPALLHLALSTAMDSQSASRTVKVLQEMYALKVFPTPHLTDRLARVGREITAIHEMIGLFVKLQKQDVFDKNRKEQQLLQTQIDEHELKVFAERGVPLKGDATPEQEVRKEFFDKQDKLKKAKFGGNRRPWLPLGEFLQSKQKGGEAYAKRHDRPRPPPEVDA</sequence>
<keyword evidence="1" id="KW-0677">Repeat</keyword>
<dbReference type="Gene3D" id="1.25.40.10">
    <property type="entry name" value="Tetratricopeptide repeat domain"/>
    <property type="match status" value="3"/>
</dbReference>
<feature type="region of interest" description="Disordered" evidence="3">
    <location>
        <begin position="304"/>
        <end position="388"/>
    </location>
</feature>
<evidence type="ECO:0000256" key="3">
    <source>
        <dbReference type="SAM" id="MobiDB-lite"/>
    </source>
</evidence>
<proteinExistence type="predicted"/>
<evidence type="ECO:0000256" key="1">
    <source>
        <dbReference type="ARBA" id="ARBA00022737"/>
    </source>
</evidence>
<dbReference type="Pfam" id="PF17177">
    <property type="entry name" value="PPR_long"/>
    <property type="match status" value="1"/>
</dbReference>
<feature type="region of interest" description="Disordered" evidence="3">
    <location>
        <begin position="1388"/>
        <end position="1427"/>
    </location>
</feature>
<dbReference type="Proteomes" id="UP000028834">
    <property type="component" value="Unassembled WGS sequence"/>
</dbReference>
<dbReference type="PROSITE" id="PS51375">
    <property type="entry name" value="PPR"/>
    <property type="match status" value="4"/>
</dbReference>
<evidence type="ECO:0000313" key="6">
    <source>
        <dbReference type="Proteomes" id="UP000028834"/>
    </source>
</evidence>